<proteinExistence type="predicted"/>
<organism evidence="1 2">
    <name type="scientific">Hypoxylon rubiginosum</name>
    <dbReference type="NCBI Taxonomy" id="110542"/>
    <lineage>
        <taxon>Eukaryota</taxon>
        <taxon>Fungi</taxon>
        <taxon>Dikarya</taxon>
        <taxon>Ascomycota</taxon>
        <taxon>Pezizomycotina</taxon>
        <taxon>Sordariomycetes</taxon>
        <taxon>Xylariomycetidae</taxon>
        <taxon>Xylariales</taxon>
        <taxon>Hypoxylaceae</taxon>
        <taxon>Hypoxylon</taxon>
    </lineage>
</organism>
<comment type="caution">
    <text evidence="1">The sequence shown here is derived from an EMBL/GenBank/DDBJ whole genome shotgun (WGS) entry which is preliminary data.</text>
</comment>
<sequence length="367" mass="40764">MATQMHNSLVAVNPRAPYEIRQYPTVSPTGDEILIRVKWTASTPFDLHQADGGLFLEEPQRTGSAAAGVVVEVGSDVQHFKVGDRVFGYAHQQPDWKAHQEYATAPEWVFGKIPDKFTMEQAVTVPENFVTAFHTISNELGLPTPWPKPEGYVPPRADDRILIWGAASSVGQFAISILTFYGYRHLIATASPRHHAYLKQQGAEECFDYRSPTVVDDLLKKYQRGDGPAFSLIIDCIGSQAGSFGSVGLVSKIAQRGTAVAIMLPVILKHATDGEVPEYSMDAQDSAQWAEGTNVRGVRTHFYWQNELFKQKLQTEIMPQMLAAGHVVPNRYRVIEGRDLLDRATKALDLLRSGVSGEKLVWRVSEE</sequence>
<name>A0ACB9ZC64_9PEZI</name>
<accession>A0ACB9ZC64</accession>
<dbReference type="Proteomes" id="UP001497700">
    <property type="component" value="Unassembled WGS sequence"/>
</dbReference>
<reference evidence="1 2" key="1">
    <citation type="journal article" date="2022" name="New Phytol.">
        <title>Ecological generalism drives hyperdiversity of secondary metabolite gene clusters in xylarialean endophytes.</title>
        <authorList>
            <person name="Franco M.E.E."/>
            <person name="Wisecaver J.H."/>
            <person name="Arnold A.E."/>
            <person name="Ju Y.M."/>
            <person name="Slot J.C."/>
            <person name="Ahrendt S."/>
            <person name="Moore L.P."/>
            <person name="Eastman K.E."/>
            <person name="Scott K."/>
            <person name="Konkel Z."/>
            <person name="Mondo S.J."/>
            <person name="Kuo A."/>
            <person name="Hayes R.D."/>
            <person name="Haridas S."/>
            <person name="Andreopoulos B."/>
            <person name="Riley R."/>
            <person name="LaButti K."/>
            <person name="Pangilinan J."/>
            <person name="Lipzen A."/>
            <person name="Amirebrahimi M."/>
            <person name="Yan J."/>
            <person name="Adam C."/>
            <person name="Keymanesh K."/>
            <person name="Ng V."/>
            <person name="Louie K."/>
            <person name="Northen T."/>
            <person name="Drula E."/>
            <person name="Henrissat B."/>
            <person name="Hsieh H.M."/>
            <person name="Youens-Clark K."/>
            <person name="Lutzoni F."/>
            <person name="Miadlikowska J."/>
            <person name="Eastwood D.C."/>
            <person name="Hamelin R.C."/>
            <person name="Grigoriev I.V."/>
            <person name="U'Ren J.M."/>
        </authorList>
    </citation>
    <scope>NUCLEOTIDE SEQUENCE [LARGE SCALE GENOMIC DNA]</scope>
    <source>
        <strain evidence="1 2">CBS 119005</strain>
    </source>
</reference>
<evidence type="ECO:0000313" key="2">
    <source>
        <dbReference type="Proteomes" id="UP001497700"/>
    </source>
</evidence>
<keyword evidence="2" id="KW-1185">Reference proteome</keyword>
<dbReference type="EMBL" id="MU393435">
    <property type="protein sequence ID" value="KAI4868770.1"/>
    <property type="molecule type" value="Genomic_DNA"/>
</dbReference>
<evidence type="ECO:0000313" key="1">
    <source>
        <dbReference type="EMBL" id="KAI4868770.1"/>
    </source>
</evidence>
<gene>
    <name evidence="1" type="ORF">F4820DRAFT_88112</name>
</gene>
<protein>
    <submittedName>
        <fullName evidence="1">GroES-like protein</fullName>
    </submittedName>
</protein>